<keyword evidence="2" id="KW-0677">Repeat</keyword>
<evidence type="ECO:0000256" key="3">
    <source>
        <dbReference type="ARBA" id="ARBA00023015"/>
    </source>
</evidence>
<evidence type="ECO:0000259" key="7">
    <source>
        <dbReference type="PROSITE" id="PS50013"/>
    </source>
</evidence>
<evidence type="ECO:0000256" key="6">
    <source>
        <dbReference type="ARBA" id="ARBA00023242"/>
    </source>
</evidence>
<keyword evidence="4" id="KW-0238">DNA-binding</keyword>
<keyword evidence="3" id="KW-0805">Transcription regulation</keyword>
<keyword evidence="6" id="KW-0539">Nucleus</keyword>
<dbReference type="InterPro" id="IPR036647">
    <property type="entry name" value="GTF2I-like_rpt_sf"/>
</dbReference>
<comment type="caution">
    <text evidence="8">The sequence shown here is derived from an EMBL/GenBank/DDBJ whole genome shotgun (WGS) entry which is preliminary data.</text>
</comment>
<dbReference type="InterPro" id="IPR004212">
    <property type="entry name" value="GTF2I"/>
</dbReference>
<proteinExistence type="predicted"/>
<dbReference type="InterPro" id="IPR023780">
    <property type="entry name" value="Chromo_domain"/>
</dbReference>
<dbReference type="GO" id="GO:0003677">
    <property type="term" value="F:DNA binding"/>
    <property type="evidence" value="ECO:0007669"/>
    <property type="project" value="UniProtKB-KW"/>
</dbReference>
<keyword evidence="5" id="KW-0804">Transcription</keyword>
<evidence type="ECO:0000313" key="9">
    <source>
        <dbReference type="Proteomes" id="UP001634394"/>
    </source>
</evidence>
<comment type="subcellular location">
    <subcellularLocation>
        <location evidence="1">Nucleus</location>
    </subcellularLocation>
</comment>
<dbReference type="SUPFAM" id="SSF54160">
    <property type="entry name" value="Chromo domain-like"/>
    <property type="match status" value="1"/>
</dbReference>
<reference evidence="8 9" key="1">
    <citation type="submission" date="2024-11" db="EMBL/GenBank/DDBJ databases">
        <title>Chromosome-level genome assembly of the freshwater bivalve Anodonta woodiana.</title>
        <authorList>
            <person name="Chen X."/>
        </authorList>
    </citation>
    <scope>NUCLEOTIDE SEQUENCE [LARGE SCALE GENOMIC DNA]</scope>
    <source>
        <strain evidence="8">MN2024</strain>
        <tissue evidence="8">Gills</tissue>
    </source>
</reference>
<dbReference type="Proteomes" id="UP001634394">
    <property type="component" value="Unassembled WGS sequence"/>
</dbReference>
<sequence>MNSERTAISSEQLVILESLWDKGMTSKGKRCKTLILEAVSKSGLNENVVKGWIGNNSRKKNNRHYTCQKGYYCKGVSGYNLFVKKNKDKFSSISEWATGWKLLPQKEKNCYVDEARQVPKGAVSEEPKKARYLMIKKLANLVQELHKVGVSLACLGCIGNEQIELGAGQALQFFKERPHIQLELVSYCTKDAENKVQLKELRGQVQVHLNNLYSKAAGKNQKFPYKKVAAGQIRIEGLPEDVLPLQLPSHYGERKLKAFLKCQEIKLQNMDTAVHTESECPGMIQDPTNSLDLTEFQNTAVSHNTLPALKDISPTTHSFIQSAPIEIPPVSHSNVPGLNNISSTTHNFIQSAPIEIQPVSHTISPPVQTTSQFTSTAPEAMHESTSTQGTCIETTKILENNQVEQTESHSQWTKSKANSRPPDVCLKRKLEHTNLKVYSVKAIHAQRKIRGIQQYLVEWEGYTMKEATWEPKRNIPEETLNSLWKKIT</sequence>
<evidence type="ECO:0000256" key="2">
    <source>
        <dbReference type="ARBA" id="ARBA00022737"/>
    </source>
</evidence>
<organism evidence="8 9">
    <name type="scientific">Sinanodonta woodiana</name>
    <name type="common">Chinese pond mussel</name>
    <name type="synonym">Anodonta woodiana</name>
    <dbReference type="NCBI Taxonomy" id="1069815"/>
    <lineage>
        <taxon>Eukaryota</taxon>
        <taxon>Metazoa</taxon>
        <taxon>Spiralia</taxon>
        <taxon>Lophotrochozoa</taxon>
        <taxon>Mollusca</taxon>
        <taxon>Bivalvia</taxon>
        <taxon>Autobranchia</taxon>
        <taxon>Heteroconchia</taxon>
        <taxon>Palaeoheterodonta</taxon>
        <taxon>Unionida</taxon>
        <taxon>Unionoidea</taxon>
        <taxon>Unionidae</taxon>
        <taxon>Unioninae</taxon>
        <taxon>Sinanodonta</taxon>
    </lineage>
</organism>
<dbReference type="Pfam" id="PF00385">
    <property type="entry name" value="Chromo"/>
    <property type="match status" value="1"/>
</dbReference>
<dbReference type="GO" id="GO:0005634">
    <property type="term" value="C:nucleus"/>
    <property type="evidence" value="ECO:0007669"/>
    <property type="project" value="UniProtKB-SubCell"/>
</dbReference>
<evidence type="ECO:0000256" key="5">
    <source>
        <dbReference type="ARBA" id="ARBA00023163"/>
    </source>
</evidence>
<dbReference type="EMBL" id="JBJQND010000017">
    <property type="protein sequence ID" value="KAL3842826.1"/>
    <property type="molecule type" value="Genomic_DNA"/>
</dbReference>
<dbReference type="Gene3D" id="1.10.10.60">
    <property type="entry name" value="Homeodomain-like"/>
    <property type="match status" value="1"/>
</dbReference>
<keyword evidence="9" id="KW-1185">Reference proteome</keyword>
<evidence type="ECO:0000313" key="8">
    <source>
        <dbReference type="EMBL" id="KAL3842826.1"/>
    </source>
</evidence>
<dbReference type="InterPro" id="IPR016197">
    <property type="entry name" value="Chromo-like_dom_sf"/>
</dbReference>
<feature type="domain" description="Chromo" evidence="7">
    <location>
        <begin position="438"/>
        <end position="488"/>
    </location>
</feature>
<dbReference type="Gene3D" id="2.40.50.40">
    <property type="match status" value="1"/>
</dbReference>
<dbReference type="InterPro" id="IPR000953">
    <property type="entry name" value="Chromo/chromo_shadow_dom"/>
</dbReference>
<gene>
    <name evidence="8" type="ORF">ACJMK2_020810</name>
</gene>
<accession>A0ABD3U0B6</accession>
<dbReference type="Pfam" id="PF02946">
    <property type="entry name" value="GTF2I"/>
    <property type="match status" value="1"/>
</dbReference>
<evidence type="ECO:0000256" key="1">
    <source>
        <dbReference type="ARBA" id="ARBA00004123"/>
    </source>
</evidence>
<name>A0ABD3U0B6_SINWO</name>
<protein>
    <recommendedName>
        <fullName evidence="7">Chromo domain-containing protein</fullName>
    </recommendedName>
</protein>
<dbReference type="AlphaFoldDB" id="A0ABD3U0B6"/>
<dbReference type="PROSITE" id="PS50013">
    <property type="entry name" value="CHROMO_2"/>
    <property type="match status" value="1"/>
</dbReference>
<dbReference type="SUPFAM" id="SSF117773">
    <property type="entry name" value="GTF2I-like repeat"/>
    <property type="match status" value="1"/>
</dbReference>
<dbReference type="Gene3D" id="3.90.1460.10">
    <property type="entry name" value="GTF2I-like"/>
    <property type="match status" value="1"/>
</dbReference>
<evidence type="ECO:0000256" key="4">
    <source>
        <dbReference type="ARBA" id="ARBA00023125"/>
    </source>
</evidence>